<dbReference type="EMBL" id="QXFU01004640">
    <property type="protein sequence ID" value="KAE8967777.1"/>
    <property type="molecule type" value="Genomic_DNA"/>
</dbReference>
<comment type="caution">
    <text evidence="1">The sequence shown here is derived from an EMBL/GenBank/DDBJ whole genome shotgun (WGS) entry which is preliminary data.</text>
</comment>
<evidence type="ECO:0000313" key="1">
    <source>
        <dbReference type="EMBL" id="KAE8967777.1"/>
    </source>
</evidence>
<name>A0A6A3HF10_9STRA</name>
<protein>
    <submittedName>
        <fullName evidence="1">Uncharacterized protein</fullName>
    </submittedName>
</protein>
<gene>
    <name evidence="1" type="ORF">PR002_g27954</name>
</gene>
<dbReference type="Proteomes" id="UP000435112">
    <property type="component" value="Unassembled WGS sequence"/>
</dbReference>
<proteinExistence type="predicted"/>
<reference evidence="1 2" key="1">
    <citation type="submission" date="2018-09" db="EMBL/GenBank/DDBJ databases">
        <title>Genomic investigation of the strawberry pathogen Phytophthora fragariae indicates pathogenicity is determined by transcriptional variation in three key races.</title>
        <authorList>
            <person name="Adams T.M."/>
            <person name="Armitage A.D."/>
            <person name="Sobczyk M.K."/>
            <person name="Bates H.J."/>
            <person name="Dunwell J.M."/>
            <person name="Nellist C.F."/>
            <person name="Harrison R.J."/>
        </authorList>
    </citation>
    <scope>NUCLEOTIDE SEQUENCE [LARGE SCALE GENOMIC DNA]</scope>
    <source>
        <strain evidence="1 2">SCRP324</strain>
    </source>
</reference>
<sequence length="126" mass="13845">MTRRPHADRDQEALRAMVRVRPFWPSTVTVMPENMLCEVNAEGVWVDGWIELHVLRVSATIGSSEVVDGVSMDVGESTNEPVAAHHMSRGYGVCAEHRGSTTRRETSSDNGAGVLETLRVLVARMA</sequence>
<accession>A0A6A3HF10</accession>
<dbReference type="AlphaFoldDB" id="A0A6A3HF10"/>
<evidence type="ECO:0000313" key="2">
    <source>
        <dbReference type="Proteomes" id="UP000435112"/>
    </source>
</evidence>
<organism evidence="1 2">
    <name type="scientific">Phytophthora rubi</name>
    <dbReference type="NCBI Taxonomy" id="129364"/>
    <lineage>
        <taxon>Eukaryota</taxon>
        <taxon>Sar</taxon>
        <taxon>Stramenopiles</taxon>
        <taxon>Oomycota</taxon>
        <taxon>Peronosporomycetes</taxon>
        <taxon>Peronosporales</taxon>
        <taxon>Peronosporaceae</taxon>
        <taxon>Phytophthora</taxon>
    </lineage>
</organism>